<keyword evidence="1" id="KW-0472">Membrane</keyword>
<protein>
    <submittedName>
        <fullName evidence="2">Uncharacterized protein</fullName>
    </submittedName>
</protein>
<feature type="transmembrane region" description="Helical" evidence="1">
    <location>
        <begin position="77"/>
        <end position="102"/>
    </location>
</feature>
<organism evidence="2 3">
    <name type="scientific">Frischella japonica</name>
    <dbReference type="NCBI Taxonomy" id="2741544"/>
    <lineage>
        <taxon>Bacteria</taxon>
        <taxon>Pseudomonadati</taxon>
        <taxon>Pseudomonadota</taxon>
        <taxon>Gammaproteobacteria</taxon>
        <taxon>Orbales</taxon>
        <taxon>Orbaceae</taxon>
        <taxon>Frischella</taxon>
    </lineage>
</organism>
<gene>
    <name evidence="2" type="ORF">FcAc13_12080</name>
</gene>
<feature type="transmembrane region" description="Helical" evidence="1">
    <location>
        <begin position="35"/>
        <end position="57"/>
    </location>
</feature>
<accession>A0ABR7R0N8</accession>
<proteinExistence type="predicted"/>
<dbReference type="Proteomes" id="UP000651208">
    <property type="component" value="Unassembled WGS sequence"/>
</dbReference>
<dbReference type="RefSeq" id="WP_187756475.1">
    <property type="nucleotide sequence ID" value="NZ_JABURY010000039.1"/>
</dbReference>
<keyword evidence="1" id="KW-1133">Transmembrane helix</keyword>
<keyword evidence="1" id="KW-0812">Transmembrane</keyword>
<keyword evidence="3" id="KW-1185">Reference proteome</keyword>
<comment type="caution">
    <text evidence="2">The sequence shown here is derived from an EMBL/GenBank/DDBJ whole genome shotgun (WGS) entry which is preliminary data.</text>
</comment>
<feature type="transmembrane region" description="Helical" evidence="1">
    <location>
        <begin position="143"/>
        <end position="162"/>
    </location>
</feature>
<dbReference type="EMBL" id="JABURY010000039">
    <property type="protein sequence ID" value="MBC9132036.1"/>
    <property type="molecule type" value="Genomic_DNA"/>
</dbReference>
<evidence type="ECO:0000313" key="3">
    <source>
        <dbReference type="Proteomes" id="UP000651208"/>
    </source>
</evidence>
<sequence length="169" mass="17900">MALNYISYQANSKLIKDLDIPVHMKEVLRMKNRSILVNSVLSGVQIASSLSIFLMGYKHANNINLVASTELLSNMKGVYLIGKVAGAAASFIAIVDGLVACVKDLPRFYAGDSGALGFQIGSIMEITAGVLGLFALAGLCFPGIGWVILGLAVVGMLLKGQFSDDSDSW</sequence>
<evidence type="ECO:0000313" key="2">
    <source>
        <dbReference type="EMBL" id="MBC9132036.1"/>
    </source>
</evidence>
<name>A0ABR7R0N8_9GAMM</name>
<feature type="non-terminal residue" evidence="2">
    <location>
        <position position="169"/>
    </location>
</feature>
<reference evidence="2 3" key="1">
    <citation type="submission" date="2020-06" db="EMBL/GenBank/DDBJ databases">
        <title>Frischella cerana isolated from Apis cerana gut homogenate.</title>
        <authorList>
            <person name="Wolter L.A."/>
            <person name="Suenami S."/>
            <person name="Miyazaki R."/>
        </authorList>
    </citation>
    <scope>NUCLEOTIDE SEQUENCE [LARGE SCALE GENOMIC DNA]</scope>
    <source>
        <strain evidence="2 3">Ac13</strain>
    </source>
</reference>
<evidence type="ECO:0000256" key="1">
    <source>
        <dbReference type="SAM" id="Phobius"/>
    </source>
</evidence>